<feature type="compositionally biased region" description="Basic and acidic residues" evidence="1">
    <location>
        <begin position="484"/>
        <end position="493"/>
    </location>
</feature>
<name>A0A1Y1I6B9_KLENI</name>
<dbReference type="AlphaFoldDB" id="A0A1Y1I6B9"/>
<evidence type="ECO:0000313" key="2">
    <source>
        <dbReference type="EMBL" id="GAQ84266.1"/>
    </source>
</evidence>
<gene>
    <name evidence="2" type="ORF">KFL_001820190</name>
</gene>
<keyword evidence="3" id="KW-1185">Reference proteome</keyword>
<organism evidence="2 3">
    <name type="scientific">Klebsormidium nitens</name>
    <name type="common">Green alga</name>
    <name type="synonym">Ulothrix nitens</name>
    <dbReference type="NCBI Taxonomy" id="105231"/>
    <lineage>
        <taxon>Eukaryota</taxon>
        <taxon>Viridiplantae</taxon>
        <taxon>Streptophyta</taxon>
        <taxon>Klebsormidiophyceae</taxon>
        <taxon>Klebsormidiales</taxon>
        <taxon>Klebsormidiaceae</taxon>
        <taxon>Klebsormidium</taxon>
    </lineage>
</organism>
<evidence type="ECO:0000256" key="1">
    <source>
        <dbReference type="SAM" id="MobiDB-lite"/>
    </source>
</evidence>
<feature type="region of interest" description="Disordered" evidence="1">
    <location>
        <begin position="608"/>
        <end position="633"/>
    </location>
</feature>
<dbReference type="EMBL" id="DF237131">
    <property type="protein sequence ID" value="GAQ84266.1"/>
    <property type="molecule type" value="Genomic_DNA"/>
</dbReference>
<feature type="region of interest" description="Disordered" evidence="1">
    <location>
        <begin position="484"/>
        <end position="523"/>
    </location>
</feature>
<feature type="compositionally biased region" description="Low complexity" evidence="1">
    <location>
        <begin position="620"/>
        <end position="633"/>
    </location>
</feature>
<sequence length="633" mass="71570">MPEVKSAIHGVIVIATLEEYASRRDGAAARKLSELEECRKESGPIGLRNKLIKIWDSMTEKDNNEFLPDEEPCKMHMQLRSAVLEYLFGRLRTQEMQALLLLTQLNVLANQWDAQGVRVLLDQIERDTLRAHPGLETEDAVEVLDVCQEASCKKHAKRNAKIDERNELVVRTKRILSVMEKDVQRLKPKNEDVEDCFGQLVDVLHKAHKPTPRVTSGDEESTKLLLLVLLQWMRARSPKDARVRELVRELQMAGTRALREPLEMALNFLNKRADVYGDANARSMVDEFERTCDADALHERVLRASETGTGHRDYRAAREFLMRAHAAAMEGHSAYDKLVRAFLEHDALHPCAFFLCERLLKGGADAANVAAAEMNMVKELRERATQGDRLASELVANWTVKDTVRFAVKATSGRKYQEIGGSRGWELGRFGLEGRFGGEEDDVSSDEEETGSNGWRGHARSGRMHESRGWLATSTGVMSRHVALRESKSEADSLRTGNAKGLETRDKETVSSQSAIRKGFFDRPQKKAIEREEPLLMEHYHPFSAPPPPEEEEADDPFKRFQEERRNLPSDDEEYEDTVSECSEAAETASVDTVCYLIELCEQPVEADVPADADPKDQDAQLQGQQLQMYEVD</sequence>
<proteinExistence type="predicted"/>
<reference evidence="2 3" key="1">
    <citation type="journal article" date="2014" name="Nat. Commun.">
        <title>Klebsormidium flaccidum genome reveals primary factors for plant terrestrial adaptation.</title>
        <authorList>
            <person name="Hori K."/>
            <person name="Maruyama F."/>
            <person name="Fujisawa T."/>
            <person name="Togashi T."/>
            <person name="Yamamoto N."/>
            <person name="Seo M."/>
            <person name="Sato S."/>
            <person name="Yamada T."/>
            <person name="Mori H."/>
            <person name="Tajima N."/>
            <person name="Moriyama T."/>
            <person name="Ikeuchi M."/>
            <person name="Watanabe M."/>
            <person name="Wada H."/>
            <person name="Kobayashi K."/>
            <person name="Saito M."/>
            <person name="Masuda T."/>
            <person name="Sasaki-Sekimoto Y."/>
            <person name="Mashiguchi K."/>
            <person name="Awai K."/>
            <person name="Shimojima M."/>
            <person name="Masuda S."/>
            <person name="Iwai M."/>
            <person name="Nobusawa T."/>
            <person name="Narise T."/>
            <person name="Kondo S."/>
            <person name="Saito H."/>
            <person name="Sato R."/>
            <person name="Murakawa M."/>
            <person name="Ihara Y."/>
            <person name="Oshima-Yamada Y."/>
            <person name="Ohtaka K."/>
            <person name="Satoh M."/>
            <person name="Sonobe K."/>
            <person name="Ishii M."/>
            <person name="Ohtani R."/>
            <person name="Kanamori-Sato M."/>
            <person name="Honoki R."/>
            <person name="Miyazaki D."/>
            <person name="Mochizuki H."/>
            <person name="Umetsu J."/>
            <person name="Higashi K."/>
            <person name="Shibata D."/>
            <person name="Kamiya Y."/>
            <person name="Sato N."/>
            <person name="Nakamura Y."/>
            <person name="Tabata S."/>
            <person name="Ida S."/>
            <person name="Kurokawa K."/>
            <person name="Ohta H."/>
        </authorList>
    </citation>
    <scope>NUCLEOTIDE SEQUENCE [LARGE SCALE GENOMIC DNA]</scope>
    <source>
        <strain evidence="2 3">NIES-2285</strain>
    </source>
</reference>
<feature type="region of interest" description="Disordered" evidence="1">
    <location>
        <begin position="536"/>
        <end position="584"/>
    </location>
</feature>
<dbReference type="Proteomes" id="UP000054558">
    <property type="component" value="Unassembled WGS sequence"/>
</dbReference>
<feature type="compositionally biased region" description="Basic and acidic residues" evidence="1">
    <location>
        <begin position="556"/>
        <end position="569"/>
    </location>
</feature>
<feature type="compositionally biased region" description="Acidic residues" evidence="1">
    <location>
        <begin position="439"/>
        <end position="450"/>
    </location>
</feature>
<feature type="region of interest" description="Disordered" evidence="1">
    <location>
        <begin position="436"/>
        <end position="462"/>
    </location>
</feature>
<accession>A0A1Y1I6B9</accession>
<feature type="compositionally biased region" description="Acidic residues" evidence="1">
    <location>
        <begin position="570"/>
        <end position="579"/>
    </location>
</feature>
<protein>
    <submittedName>
        <fullName evidence="2">Uncharacterized protein</fullName>
    </submittedName>
</protein>
<evidence type="ECO:0000313" key="3">
    <source>
        <dbReference type="Proteomes" id="UP000054558"/>
    </source>
</evidence>